<dbReference type="KEGG" id="vih:AB0763_15260"/>
<dbReference type="Pfam" id="PF02784">
    <property type="entry name" value="Orn_Arg_deC_N"/>
    <property type="match status" value="1"/>
</dbReference>
<keyword evidence="7" id="KW-0614">Plasmid</keyword>
<proteinExistence type="inferred from homology"/>
<feature type="active site" description="Proton donor" evidence="5">
    <location>
        <position position="338"/>
    </location>
</feature>
<dbReference type="PANTHER" id="PTHR11482:SF6">
    <property type="entry name" value="ORNITHINE DECARBOXYLASE 1-RELATED"/>
    <property type="match status" value="1"/>
</dbReference>
<dbReference type="CDD" id="cd00622">
    <property type="entry name" value="PLPDE_III_ODC"/>
    <property type="match status" value="1"/>
</dbReference>
<dbReference type="InterPro" id="IPR022644">
    <property type="entry name" value="De-COase2_N"/>
</dbReference>
<keyword evidence="3 5" id="KW-0663">Pyridoxal phosphate</keyword>
<dbReference type="PRINTS" id="PR01179">
    <property type="entry name" value="ODADCRBXLASE"/>
</dbReference>
<evidence type="ECO:0000256" key="1">
    <source>
        <dbReference type="ARBA" id="ARBA00001933"/>
    </source>
</evidence>
<evidence type="ECO:0000256" key="3">
    <source>
        <dbReference type="ARBA" id="ARBA00022898"/>
    </source>
</evidence>
<dbReference type="Gene3D" id="2.40.37.10">
    <property type="entry name" value="Lyase, Ornithine Decarboxylase, Chain A, domain 1"/>
    <property type="match status" value="1"/>
</dbReference>
<dbReference type="SUPFAM" id="SSF51419">
    <property type="entry name" value="PLP-binding barrel"/>
    <property type="match status" value="1"/>
</dbReference>
<reference evidence="7" key="1">
    <citation type="submission" date="2024-07" db="EMBL/GenBank/DDBJ databases">
        <title>Genome Analysis of a Potential Novel Vibrio Species Secreting pH- and Thermo-stable Alginate Lyase and its Application in Producing Alginate Oligosaccharides.</title>
        <authorList>
            <person name="Huang H."/>
            <person name="Bao K."/>
        </authorList>
    </citation>
    <scope>NUCLEOTIDE SEQUENCE</scope>
    <source>
        <strain evidence="7">HB236076</strain>
        <plasmid evidence="7">p-HB236076</plasmid>
    </source>
</reference>
<dbReference type="InterPro" id="IPR002433">
    <property type="entry name" value="Orn_de-COase"/>
</dbReference>
<feature type="modified residue" description="N6-(pyridoxal phosphate)lysine" evidence="5">
    <location>
        <position position="65"/>
    </location>
</feature>
<feature type="domain" description="Orn/DAP/Arg decarboxylase 2 N-terminal" evidence="6">
    <location>
        <begin position="42"/>
        <end position="276"/>
    </location>
</feature>
<comment type="similarity">
    <text evidence="2">Belongs to the Orn/Lys/Arg decarboxylase class-II family.</text>
</comment>
<keyword evidence="4" id="KW-0456">Lyase</keyword>
<accession>A0AB39HJI6</accession>
<dbReference type="GO" id="GO:0033387">
    <property type="term" value="P:putrescine biosynthetic process from arginine, via ornithine"/>
    <property type="evidence" value="ECO:0007669"/>
    <property type="project" value="TreeGrafter"/>
</dbReference>
<dbReference type="RefSeq" id="WP_306099299.1">
    <property type="nucleotide sequence ID" value="NZ_CP162602.1"/>
</dbReference>
<dbReference type="FunFam" id="3.20.20.10:FF:000008">
    <property type="entry name" value="Ornithine decarboxylase"/>
    <property type="match status" value="1"/>
</dbReference>
<dbReference type="GO" id="GO:0004586">
    <property type="term" value="F:ornithine decarboxylase activity"/>
    <property type="evidence" value="ECO:0007669"/>
    <property type="project" value="TreeGrafter"/>
</dbReference>
<sequence length="396" mass="43645">MAHFTPIGETFLAKNSLNSSQKNWLAQTANHYGTPSLILDLDSVRMQYRALTRALPNVTLHYALKPLPHAEVVKVLAQEGANFDLATNGEVDLVHQLEIDPSRTIHTHPIKKPADIQRALDYGCRVFVVDNLNELKKMIEFRHQVMILIRLSFKNPDVSADLSKKFGCSPQMAIDIAKQAYQWGITVQGLSFHVGSQTCDPLKYVHAIDVCAAVMEQIIAQGLPALTTLDIGGGFPVAYSDKVPNIDEFCQPINLAIAKLPQNVTVIAEPGRFIVAPCMTALTAVIGKAQRDNQTWYYLDDGLYGSFSGLVFDEARYPIQALKESEQRFSSVLAGPTCDSIDVIHDNIMLPELDEGDILVTKMMGAYTSATATDFNFIRRANIIVVEQPALLSMAG</sequence>
<dbReference type="InterPro" id="IPR009006">
    <property type="entry name" value="Ala_racemase/Decarboxylase_C"/>
</dbReference>
<dbReference type="EMBL" id="CP162602">
    <property type="protein sequence ID" value="XDK26409.1"/>
    <property type="molecule type" value="Genomic_DNA"/>
</dbReference>
<comment type="cofactor">
    <cofactor evidence="1 5">
        <name>pyridoxal 5'-phosphate</name>
        <dbReference type="ChEBI" id="CHEBI:597326"/>
    </cofactor>
</comment>
<dbReference type="PANTHER" id="PTHR11482">
    <property type="entry name" value="ARGININE/DIAMINOPIMELATE/ORNITHINE DECARBOXYLASE"/>
    <property type="match status" value="1"/>
</dbReference>
<dbReference type="InterPro" id="IPR029066">
    <property type="entry name" value="PLP-binding_barrel"/>
</dbReference>
<evidence type="ECO:0000313" key="7">
    <source>
        <dbReference type="EMBL" id="XDK26409.1"/>
    </source>
</evidence>
<dbReference type="SUPFAM" id="SSF50621">
    <property type="entry name" value="Alanine racemase C-terminal domain-like"/>
    <property type="match status" value="1"/>
</dbReference>
<evidence type="ECO:0000259" key="6">
    <source>
        <dbReference type="Pfam" id="PF02784"/>
    </source>
</evidence>
<dbReference type="Gene3D" id="3.20.20.10">
    <property type="entry name" value="Alanine racemase"/>
    <property type="match status" value="1"/>
</dbReference>
<dbReference type="GO" id="GO:0005737">
    <property type="term" value="C:cytoplasm"/>
    <property type="evidence" value="ECO:0007669"/>
    <property type="project" value="TreeGrafter"/>
</dbReference>
<name>A0AB39HJI6_9VIBR</name>
<gene>
    <name evidence="7" type="ORF">AB0763_15260</name>
</gene>
<dbReference type="AlphaFoldDB" id="A0AB39HJI6"/>
<evidence type="ECO:0000256" key="2">
    <source>
        <dbReference type="ARBA" id="ARBA00008872"/>
    </source>
</evidence>
<evidence type="ECO:0000256" key="5">
    <source>
        <dbReference type="PIRSR" id="PIRSR600183-50"/>
    </source>
</evidence>
<protein>
    <submittedName>
        <fullName evidence="7">Type III PLP-dependent enzyme</fullName>
    </submittedName>
</protein>
<dbReference type="PRINTS" id="PR01182">
    <property type="entry name" value="ORNDCRBXLASE"/>
</dbReference>
<dbReference type="InterPro" id="IPR000183">
    <property type="entry name" value="Orn/DAP/Arg_de-COase"/>
</dbReference>
<geneLocation type="plasmid" evidence="7">
    <name>p-HB236076</name>
</geneLocation>
<evidence type="ECO:0000256" key="4">
    <source>
        <dbReference type="ARBA" id="ARBA00023239"/>
    </source>
</evidence>
<organism evidence="7">
    <name type="scientific">Vibrio sp. HB236076</name>
    <dbReference type="NCBI Taxonomy" id="3232307"/>
    <lineage>
        <taxon>Bacteria</taxon>
        <taxon>Pseudomonadati</taxon>
        <taxon>Pseudomonadota</taxon>
        <taxon>Gammaproteobacteria</taxon>
        <taxon>Vibrionales</taxon>
        <taxon>Vibrionaceae</taxon>
        <taxon>Vibrio</taxon>
    </lineage>
</organism>